<sequence length="72" mass="8092">CFLESLEEPVCIKNLVGVHRSLCVHGEPGETASECSWCIAPQNETLHLSTFTCSNCFSPIYESIWLLKTEFI</sequence>
<dbReference type="EMBL" id="CAJVPY010045075">
    <property type="protein sequence ID" value="CAG8809424.1"/>
    <property type="molecule type" value="Genomic_DNA"/>
</dbReference>
<reference evidence="1" key="1">
    <citation type="submission" date="2021-06" db="EMBL/GenBank/DDBJ databases">
        <authorList>
            <person name="Kallberg Y."/>
            <person name="Tangrot J."/>
            <person name="Rosling A."/>
        </authorList>
    </citation>
    <scope>NUCLEOTIDE SEQUENCE</scope>
    <source>
        <strain evidence="1">MA453B</strain>
    </source>
</reference>
<protein>
    <submittedName>
        <fullName evidence="1">10946_t:CDS:1</fullName>
    </submittedName>
</protein>
<name>A0A9N9K2Y8_9GLOM</name>
<gene>
    <name evidence="1" type="ORF">DERYTH_LOCUS25097</name>
</gene>
<feature type="non-terminal residue" evidence="1">
    <location>
        <position position="72"/>
    </location>
</feature>
<organism evidence="1 2">
    <name type="scientific">Dentiscutata erythropus</name>
    <dbReference type="NCBI Taxonomy" id="1348616"/>
    <lineage>
        <taxon>Eukaryota</taxon>
        <taxon>Fungi</taxon>
        <taxon>Fungi incertae sedis</taxon>
        <taxon>Mucoromycota</taxon>
        <taxon>Glomeromycotina</taxon>
        <taxon>Glomeromycetes</taxon>
        <taxon>Diversisporales</taxon>
        <taxon>Gigasporaceae</taxon>
        <taxon>Dentiscutata</taxon>
    </lineage>
</organism>
<accession>A0A9N9K2Y8</accession>
<proteinExistence type="predicted"/>
<dbReference type="OrthoDB" id="2791787at2759"/>
<evidence type="ECO:0000313" key="2">
    <source>
        <dbReference type="Proteomes" id="UP000789405"/>
    </source>
</evidence>
<evidence type="ECO:0000313" key="1">
    <source>
        <dbReference type="EMBL" id="CAG8809424.1"/>
    </source>
</evidence>
<dbReference type="Proteomes" id="UP000789405">
    <property type="component" value="Unassembled WGS sequence"/>
</dbReference>
<dbReference type="AlphaFoldDB" id="A0A9N9K2Y8"/>
<comment type="caution">
    <text evidence="1">The sequence shown here is derived from an EMBL/GenBank/DDBJ whole genome shotgun (WGS) entry which is preliminary data.</text>
</comment>
<feature type="non-terminal residue" evidence="1">
    <location>
        <position position="1"/>
    </location>
</feature>
<keyword evidence="2" id="KW-1185">Reference proteome</keyword>